<protein>
    <submittedName>
        <fullName evidence="1">Uncharacterized protein</fullName>
    </submittedName>
</protein>
<reference evidence="1 2" key="1">
    <citation type="submission" date="2023-10" db="EMBL/GenBank/DDBJ databases">
        <title>Development of a sustainable strategy for remediation of hydrocarbon-contaminated territories based on the waste exchange concept.</title>
        <authorList>
            <person name="Krivoruchko A."/>
        </authorList>
    </citation>
    <scope>NUCLEOTIDE SEQUENCE [LARGE SCALE GENOMIC DNA]</scope>
    <source>
        <strain evidence="1 2">IEGM 1323</strain>
    </source>
</reference>
<dbReference type="Proteomes" id="UP001185755">
    <property type="component" value="Unassembled WGS sequence"/>
</dbReference>
<accession>A0ABU4BL89</accession>
<gene>
    <name evidence="1" type="ORF">R3P96_26850</name>
</gene>
<evidence type="ECO:0000313" key="1">
    <source>
        <dbReference type="EMBL" id="MDV6264961.1"/>
    </source>
</evidence>
<name>A0ABU4BL89_9NOCA</name>
<dbReference type="EMBL" id="JAWLJX010000056">
    <property type="protein sequence ID" value="MDV6264961.1"/>
    <property type="molecule type" value="Genomic_DNA"/>
</dbReference>
<evidence type="ECO:0000313" key="2">
    <source>
        <dbReference type="Proteomes" id="UP001185755"/>
    </source>
</evidence>
<comment type="caution">
    <text evidence="1">The sequence shown here is derived from an EMBL/GenBank/DDBJ whole genome shotgun (WGS) entry which is preliminary data.</text>
</comment>
<proteinExistence type="predicted"/>
<feature type="non-terminal residue" evidence="1">
    <location>
        <position position="1"/>
    </location>
</feature>
<sequence length="72" mass="7334">RFASTCRADSAFVVGEVGEDLDLPACGAGAGIAAQLFVAEPAYGCSEQDRSWVAVVPALATSIEFAWRAGGA</sequence>
<dbReference type="RefSeq" id="WP_317566947.1">
    <property type="nucleotide sequence ID" value="NZ_JAWLJX010000056.1"/>
</dbReference>
<organism evidence="1 2">
    <name type="scientific">Rhodococcoides yunnanense</name>
    <dbReference type="NCBI Taxonomy" id="278209"/>
    <lineage>
        <taxon>Bacteria</taxon>
        <taxon>Bacillati</taxon>
        <taxon>Actinomycetota</taxon>
        <taxon>Actinomycetes</taxon>
        <taxon>Mycobacteriales</taxon>
        <taxon>Nocardiaceae</taxon>
        <taxon>Rhodococcoides</taxon>
    </lineage>
</organism>
<keyword evidence="2" id="KW-1185">Reference proteome</keyword>